<feature type="coiled-coil region" evidence="2">
    <location>
        <begin position="467"/>
        <end position="538"/>
    </location>
</feature>
<dbReference type="InterPro" id="IPR055398">
    <property type="entry name" value="Rossmann-like_BshC"/>
</dbReference>
<name>A0A386HLY3_9BACT</name>
<dbReference type="OrthoDB" id="9765151at2"/>
<evidence type="ECO:0000259" key="5">
    <source>
        <dbReference type="Pfam" id="PF24850"/>
    </source>
</evidence>
<feature type="domain" description="Bacillithiol biosynthesis BshC C-terminal coiled-coil" evidence="5">
    <location>
        <begin position="428"/>
        <end position="581"/>
    </location>
</feature>
<dbReference type="GO" id="GO:0016874">
    <property type="term" value="F:ligase activity"/>
    <property type="evidence" value="ECO:0007669"/>
    <property type="project" value="UniProtKB-UniRule"/>
</dbReference>
<dbReference type="AlphaFoldDB" id="A0A386HLY3"/>
<dbReference type="RefSeq" id="WP_119984939.1">
    <property type="nucleotide sequence ID" value="NZ_CP032489.1"/>
</dbReference>
<keyword evidence="7" id="KW-1185">Reference proteome</keyword>
<gene>
    <name evidence="2 6" type="primary">bshC</name>
    <name evidence="6" type="ORF">D6B99_02990</name>
</gene>
<proteinExistence type="inferred from homology"/>
<evidence type="ECO:0000256" key="2">
    <source>
        <dbReference type="HAMAP-Rule" id="MF_01867"/>
    </source>
</evidence>
<sequence length="584" mass="67425">MGRFFEPRIHNDTKEHKEEIETRRHVIPAKAGNASSAKPISKFDKKYFMSESNCNTHFIDYKNTGYFSKIAIDYIEQKEDLQTFFQHEISDKGIENSIKARESFPETTRKILVEELQKQYAGTQSTSIVQQNILSLKAQNTFTVTTAHQPNIFGGPLYFVYKILHVVKLAKTLCEKYPHQHFVPVFYMGSEDADLDELNNIAISGKKYIWQTNQTGAVGRMQVDKQLLSLIDEIQAQIGVEKFGEEWARILKKSYTPEKNIQQATFELINALFGKYGLLVLIPDNANLKKVFEPVVVKEIKEEFSYKALQQIVTALEEKDYHAQTSGRELNLFYLLNDKRERIELENGNYFVHALQLQFSQEELLEEVKNFPERFSGNVVLRGPFQETILPNIAFVGGGGEIAYWLEMKKVYGSVNIPYPLLLLRNSFLLINEKQNAKIEKLGLQVEDFFKKDFEILDKIIARQEERISLEEQVDKLKALYEEIKSKAAKADITLKNHAEFLYLKAFNKINGLEKKIANALRKQLAAEKRQITKLQSEFFPNNSLQERQENIAGFYAKYGMAIFDIILENSLTIEEMFGIVVLK</sequence>
<dbReference type="Pfam" id="PF10079">
    <property type="entry name" value="Rossmann-like_BshC"/>
    <property type="match status" value="1"/>
</dbReference>
<feature type="region of interest" description="Disordered" evidence="3">
    <location>
        <begin position="1"/>
        <end position="20"/>
    </location>
</feature>
<dbReference type="NCBIfam" id="TIGR03998">
    <property type="entry name" value="thiol_BshC"/>
    <property type="match status" value="1"/>
</dbReference>
<dbReference type="KEGG" id="ark:D6B99_02990"/>
<keyword evidence="2" id="KW-0175">Coiled coil</keyword>
<evidence type="ECO:0000313" key="6">
    <source>
        <dbReference type="EMBL" id="AYD46672.1"/>
    </source>
</evidence>
<protein>
    <recommendedName>
        <fullName evidence="2">Putative cysteine ligase BshC</fullName>
        <ecNumber evidence="2">6.-.-.-</ecNumber>
    </recommendedName>
</protein>
<reference evidence="6 7" key="1">
    <citation type="submission" date="2018-09" db="EMBL/GenBank/DDBJ databases">
        <title>Arachidicoccus sp. nov., a bacterium isolated from soil.</title>
        <authorList>
            <person name="Weon H.-Y."/>
            <person name="Kwon S.-W."/>
            <person name="Lee S.A."/>
        </authorList>
    </citation>
    <scope>NUCLEOTIDE SEQUENCE [LARGE SCALE GENOMIC DNA]</scope>
    <source>
        <strain evidence="6 7">KIS59-12</strain>
    </source>
</reference>
<accession>A0A386HLY3</accession>
<evidence type="ECO:0000256" key="1">
    <source>
        <dbReference type="ARBA" id="ARBA00022598"/>
    </source>
</evidence>
<evidence type="ECO:0000259" key="4">
    <source>
        <dbReference type="Pfam" id="PF10079"/>
    </source>
</evidence>
<dbReference type="Proteomes" id="UP000266118">
    <property type="component" value="Chromosome"/>
</dbReference>
<comment type="similarity">
    <text evidence="2">Belongs to the BshC family.</text>
</comment>
<dbReference type="InterPro" id="IPR055399">
    <property type="entry name" value="CC_BshC"/>
</dbReference>
<dbReference type="Pfam" id="PF24850">
    <property type="entry name" value="CC_BshC"/>
    <property type="match status" value="1"/>
</dbReference>
<evidence type="ECO:0000256" key="3">
    <source>
        <dbReference type="SAM" id="MobiDB-lite"/>
    </source>
</evidence>
<dbReference type="HAMAP" id="MF_01867">
    <property type="entry name" value="BshC"/>
    <property type="match status" value="1"/>
</dbReference>
<keyword evidence="1 2" id="KW-0436">Ligase</keyword>
<dbReference type="EMBL" id="CP032489">
    <property type="protein sequence ID" value="AYD46672.1"/>
    <property type="molecule type" value="Genomic_DNA"/>
</dbReference>
<feature type="domain" description="Bacillithiol biosynthesis BshC N-terminal Rossmann-like" evidence="4">
    <location>
        <begin position="57"/>
        <end position="426"/>
    </location>
</feature>
<dbReference type="InterPro" id="IPR011199">
    <property type="entry name" value="Bacillithiol_biosynth_BshC"/>
</dbReference>
<dbReference type="EC" id="6.-.-.-" evidence="2"/>
<organism evidence="6 7">
    <name type="scientific">Arachidicoccus soli</name>
    <dbReference type="NCBI Taxonomy" id="2341117"/>
    <lineage>
        <taxon>Bacteria</taxon>
        <taxon>Pseudomonadati</taxon>
        <taxon>Bacteroidota</taxon>
        <taxon>Chitinophagia</taxon>
        <taxon>Chitinophagales</taxon>
        <taxon>Chitinophagaceae</taxon>
        <taxon>Arachidicoccus</taxon>
    </lineage>
</organism>
<evidence type="ECO:0000313" key="7">
    <source>
        <dbReference type="Proteomes" id="UP000266118"/>
    </source>
</evidence>